<evidence type="ECO:0000256" key="2">
    <source>
        <dbReference type="ARBA" id="ARBA00022692"/>
    </source>
</evidence>
<dbReference type="PROSITE" id="PS00211">
    <property type="entry name" value="ABC_TRANSPORTER_1"/>
    <property type="match status" value="1"/>
</dbReference>
<accession>A0A7K0K3G6</accession>
<dbReference type="GO" id="GO:0015421">
    <property type="term" value="F:ABC-type oligopeptide transporter activity"/>
    <property type="evidence" value="ECO:0007669"/>
    <property type="project" value="TreeGrafter"/>
</dbReference>
<dbReference type="InterPro" id="IPR017871">
    <property type="entry name" value="ABC_transporter-like_CS"/>
</dbReference>
<dbReference type="GO" id="GO:0016887">
    <property type="term" value="F:ATP hydrolysis activity"/>
    <property type="evidence" value="ECO:0007669"/>
    <property type="project" value="InterPro"/>
</dbReference>
<dbReference type="GO" id="GO:0005524">
    <property type="term" value="F:ATP binding"/>
    <property type="evidence" value="ECO:0007669"/>
    <property type="project" value="UniProtKB-KW"/>
</dbReference>
<keyword evidence="6 7" id="KW-0472">Membrane</keyword>
<feature type="transmembrane region" description="Helical" evidence="7">
    <location>
        <begin position="144"/>
        <end position="163"/>
    </location>
</feature>
<evidence type="ECO:0000313" key="10">
    <source>
        <dbReference type="EMBL" id="MST50022.1"/>
    </source>
</evidence>
<dbReference type="EMBL" id="VUMY01000012">
    <property type="protein sequence ID" value="MST50022.1"/>
    <property type="molecule type" value="Genomic_DNA"/>
</dbReference>
<dbReference type="Pfam" id="PF00664">
    <property type="entry name" value="ABC_membrane"/>
    <property type="match status" value="1"/>
</dbReference>
<dbReference type="AlphaFoldDB" id="A0A7K0K3G6"/>
<protein>
    <submittedName>
        <fullName evidence="10">ABC transporter ATP-binding protein</fullName>
    </submittedName>
</protein>
<evidence type="ECO:0000259" key="8">
    <source>
        <dbReference type="PROSITE" id="PS50893"/>
    </source>
</evidence>
<evidence type="ECO:0000259" key="9">
    <source>
        <dbReference type="PROSITE" id="PS50929"/>
    </source>
</evidence>
<evidence type="ECO:0000313" key="11">
    <source>
        <dbReference type="Proteomes" id="UP000442535"/>
    </source>
</evidence>
<comment type="subcellular location">
    <subcellularLocation>
        <location evidence="1">Cell membrane</location>
        <topology evidence="1">Multi-pass membrane protein</topology>
    </subcellularLocation>
</comment>
<sequence length="572" mass="61331">MARILDQLAGIALFVLPVVFIANAFSAADCGCTLGVNDSVAGLLVAMIFLTFLKGTLRYFEQYLGHLVAFRALEILRGKAFRAIYPQAPAIEVKTHSGELLARLTKDIDRIEVFFAHTLAPAISAAVVPGIVSVVTFAVAPWPLGVAVAAIFTVGLAIPWIGIGAGHRAARDKLAIRGDLSVNVTDSLGGVAEVIGYGLEKQRLRELDNINSQLLKASVHGTKIAAFRESFLLAWRLVALLILLGVGGDWFAQGKLSLAVWLPVIFAVLRSWDVLKAVANFGVDLNVSFAAAARVYRLVHAGMELVDGKENLPEGALGLEFRGVNFAYETMESCFFVSNGGMKQHTPILSRGVAGVSLEVKAGSWTAVVGATGSGKSTLARLALRFFDPDSGSVRLAGRDLRDYQLAELRREISLVSANSTLFDLTVAENLRLAAPDALDDELWEALRLAAVDQEIREMGGLTRRVGSRGAALSGGQQQRIALAQALLRRSRILILDEHTANLNPELAARIAANLRALQVQTGITVLEITHNLDHIEQASHAAVLDLGRIIEQGAPADLLSHDSALAFLRGQ</sequence>
<dbReference type="InterPro" id="IPR036640">
    <property type="entry name" value="ABC1_TM_sf"/>
</dbReference>
<evidence type="ECO:0000256" key="5">
    <source>
        <dbReference type="ARBA" id="ARBA00022989"/>
    </source>
</evidence>
<evidence type="ECO:0000256" key="7">
    <source>
        <dbReference type="SAM" id="Phobius"/>
    </source>
</evidence>
<dbReference type="InterPro" id="IPR027417">
    <property type="entry name" value="P-loop_NTPase"/>
</dbReference>
<keyword evidence="2 7" id="KW-0812">Transmembrane</keyword>
<feature type="transmembrane region" description="Helical" evidence="7">
    <location>
        <begin position="233"/>
        <end position="252"/>
    </location>
</feature>
<organism evidence="10 11">
    <name type="scientific">Mobiluncus porci</name>
    <dbReference type="NCBI Taxonomy" id="2652278"/>
    <lineage>
        <taxon>Bacteria</taxon>
        <taxon>Bacillati</taxon>
        <taxon>Actinomycetota</taxon>
        <taxon>Actinomycetes</taxon>
        <taxon>Actinomycetales</taxon>
        <taxon>Actinomycetaceae</taxon>
        <taxon>Mobiluncus</taxon>
    </lineage>
</organism>
<dbReference type="SUPFAM" id="SSF90123">
    <property type="entry name" value="ABC transporter transmembrane region"/>
    <property type="match status" value="1"/>
</dbReference>
<evidence type="ECO:0000256" key="1">
    <source>
        <dbReference type="ARBA" id="ARBA00004651"/>
    </source>
</evidence>
<keyword evidence="3" id="KW-0547">Nucleotide-binding</keyword>
<dbReference type="SMART" id="SM00382">
    <property type="entry name" value="AAA"/>
    <property type="match status" value="1"/>
</dbReference>
<dbReference type="Gene3D" id="3.40.50.300">
    <property type="entry name" value="P-loop containing nucleotide triphosphate hydrolases"/>
    <property type="match status" value="1"/>
</dbReference>
<dbReference type="InterPro" id="IPR011527">
    <property type="entry name" value="ABC1_TM_dom"/>
</dbReference>
<reference evidence="10 11" key="1">
    <citation type="submission" date="2019-08" db="EMBL/GenBank/DDBJ databases">
        <title>In-depth cultivation of the pig gut microbiome towards novel bacterial diversity and tailored functional studies.</title>
        <authorList>
            <person name="Wylensek D."/>
            <person name="Hitch T.C.A."/>
            <person name="Clavel T."/>
        </authorList>
    </citation>
    <scope>NUCLEOTIDE SEQUENCE [LARGE SCALE GENOMIC DNA]</scope>
    <source>
        <strain evidence="10 11">RF-GAM-744-WT-7</strain>
    </source>
</reference>
<dbReference type="InterPro" id="IPR003593">
    <property type="entry name" value="AAA+_ATPase"/>
</dbReference>
<dbReference type="PROSITE" id="PS50893">
    <property type="entry name" value="ABC_TRANSPORTER_2"/>
    <property type="match status" value="1"/>
</dbReference>
<keyword evidence="11" id="KW-1185">Reference proteome</keyword>
<feature type="transmembrane region" description="Helical" evidence="7">
    <location>
        <begin position="113"/>
        <end position="138"/>
    </location>
</feature>
<feature type="domain" description="ABC transmembrane type-1" evidence="9">
    <location>
        <begin position="1"/>
        <end position="285"/>
    </location>
</feature>
<feature type="transmembrane region" description="Helical" evidence="7">
    <location>
        <begin position="36"/>
        <end position="53"/>
    </location>
</feature>
<dbReference type="SUPFAM" id="SSF52540">
    <property type="entry name" value="P-loop containing nucleoside triphosphate hydrolases"/>
    <property type="match status" value="1"/>
</dbReference>
<dbReference type="Proteomes" id="UP000442535">
    <property type="component" value="Unassembled WGS sequence"/>
</dbReference>
<dbReference type="Gene3D" id="1.20.1560.10">
    <property type="entry name" value="ABC transporter type 1, transmembrane domain"/>
    <property type="match status" value="1"/>
</dbReference>
<feature type="domain" description="ABC transporter" evidence="8">
    <location>
        <begin position="319"/>
        <end position="572"/>
    </location>
</feature>
<dbReference type="GO" id="GO:0005886">
    <property type="term" value="C:plasma membrane"/>
    <property type="evidence" value="ECO:0007669"/>
    <property type="project" value="UniProtKB-SubCell"/>
</dbReference>
<evidence type="ECO:0000256" key="6">
    <source>
        <dbReference type="ARBA" id="ARBA00023136"/>
    </source>
</evidence>
<keyword evidence="4 10" id="KW-0067">ATP-binding</keyword>
<dbReference type="PANTHER" id="PTHR43394:SF1">
    <property type="entry name" value="ATP-BINDING CASSETTE SUB-FAMILY B MEMBER 10, MITOCHONDRIAL"/>
    <property type="match status" value="1"/>
</dbReference>
<dbReference type="InterPro" id="IPR039421">
    <property type="entry name" value="Type_1_exporter"/>
</dbReference>
<proteinExistence type="predicted"/>
<keyword evidence="5 7" id="KW-1133">Transmembrane helix</keyword>
<dbReference type="InterPro" id="IPR003439">
    <property type="entry name" value="ABC_transporter-like_ATP-bd"/>
</dbReference>
<evidence type="ECO:0000256" key="3">
    <source>
        <dbReference type="ARBA" id="ARBA00022741"/>
    </source>
</evidence>
<dbReference type="PROSITE" id="PS50929">
    <property type="entry name" value="ABC_TM1F"/>
    <property type="match status" value="1"/>
</dbReference>
<dbReference type="PANTHER" id="PTHR43394">
    <property type="entry name" value="ATP-DEPENDENT PERMEASE MDL1, MITOCHONDRIAL"/>
    <property type="match status" value="1"/>
</dbReference>
<name>A0A7K0K3G6_9ACTO</name>
<evidence type="ECO:0000256" key="4">
    <source>
        <dbReference type="ARBA" id="ARBA00022840"/>
    </source>
</evidence>
<comment type="caution">
    <text evidence="10">The sequence shown here is derived from an EMBL/GenBank/DDBJ whole genome shotgun (WGS) entry which is preliminary data.</text>
</comment>
<gene>
    <name evidence="10" type="ORF">FYJ63_07205</name>
</gene>
<dbReference type="Pfam" id="PF00005">
    <property type="entry name" value="ABC_tran"/>
    <property type="match status" value="1"/>
</dbReference>